<dbReference type="AlphaFoldDB" id="R7VIK3"/>
<name>R7VIK3_CAPTE</name>
<reference evidence="5" key="1">
    <citation type="submission" date="2012-12" db="EMBL/GenBank/DDBJ databases">
        <authorList>
            <person name="Hellsten U."/>
            <person name="Grimwood J."/>
            <person name="Chapman J.A."/>
            <person name="Shapiro H."/>
            <person name="Aerts A."/>
            <person name="Otillar R.P."/>
            <person name="Terry A.Y."/>
            <person name="Boore J.L."/>
            <person name="Simakov O."/>
            <person name="Marletaz F."/>
            <person name="Cho S.-J."/>
            <person name="Edsinger-Gonzales E."/>
            <person name="Havlak P."/>
            <person name="Kuo D.-H."/>
            <person name="Larsson T."/>
            <person name="Lv J."/>
            <person name="Arendt D."/>
            <person name="Savage R."/>
            <person name="Osoegawa K."/>
            <person name="de Jong P."/>
            <person name="Lindberg D.R."/>
            <person name="Seaver E.C."/>
            <person name="Weisblat D.A."/>
            <person name="Putnam N.H."/>
            <person name="Grigoriev I.V."/>
            <person name="Rokhsar D.S."/>
        </authorList>
    </citation>
    <scope>NUCLEOTIDE SEQUENCE</scope>
    <source>
        <strain evidence="5">I ESC-2004</strain>
    </source>
</reference>
<keyword evidence="2" id="KW-0472">Membrane</keyword>
<evidence type="ECO:0000313" key="3">
    <source>
        <dbReference type="EMBL" id="ELU15545.1"/>
    </source>
</evidence>
<feature type="transmembrane region" description="Helical" evidence="2">
    <location>
        <begin position="6"/>
        <end position="29"/>
    </location>
</feature>
<dbReference type="Proteomes" id="UP000014760">
    <property type="component" value="Unassembled WGS sequence"/>
</dbReference>
<gene>
    <name evidence="3" type="ORF">CAPTEDRAFT_189412</name>
</gene>
<accession>R7VIK3</accession>
<feature type="compositionally biased region" description="Basic and acidic residues" evidence="1">
    <location>
        <begin position="156"/>
        <end position="169"/>
    </location>
</feature>
<protein>
    <submittedName>
        <fullName evidence="3 4">Uncharacterized protein</fullName>
    </submittedName>
</protein>
<keyword evidence="5" id="KW-1185">Reference proteome</keyword>
<keyword evidence="2" id="KW-1133">Transmembrane helix</keyword>
<evidence type="ECO:0000313" key="5">
    <source>
        <dbReference type="Proteomes" id="UP000014760"/>
    </source>
</evidence>
<proteinExistence type="predicted"/>
<keyword evidence="2" id="KW-0812">Transmembrane</keyword>
<reference evidence="4" key="3">
    <citation type="submission" date="2015-06" db="UniProtKB">
        <authorList>
            <consortium name="EnsemblMetazoa"/>
        </authorList>
    </citation>
    <scope>IDENTIFICATION</scope>
</reference>
<evidence type="ECO:0000256" key="1">
    <source>
        <dbReference type="SAM" id="MobiDB-lite"/>
    </source>
</evidence>
<dbReference type="EMBL" id="AMQN01004525">
    <property type="status" value="NOT_ANNOTATED_CDS"/>
    <property type="molecule type" value="Genomic_DNA"/>
</dbReference>
<sequence length="314" mass="35072">MGQNFILVIGLSCGCALVTVVLVVAIVMLRRKDRNKRVHKYNCRMEALRMLTAKETLNEQNSNGKVHSTQYEQVPKEQIEFNAIGISDSHTFCQSRYSHMPLSMCCVYKDPSHPGSPRRTYPKHYCPDQEKKPWVLSNKEMEVHHLLHTLPHQDECHAQGDMDSVHSGEDSNTDSGKGPSEDGEKNHRMKPRGGGGGHYPEPHRHGGTRPNHRMHPPSHSYSQSQGHRMHSFSPRAQGDTNSPSPIPEEEPIWQLMDQTQRSASPIPNVVRSDYCTYRGPCRGGTPPTPQQRTLANGTLPRSHAGTGVTSGVIV</sequence>
<dbReference type="HOGENOM" id="CLU_886356_0_0_1"/>
<evidence type="ECO:0000313" key="4">
    <source>
        <dbReference type="EnsemblMetazoa" id="CapteP189412"/>
    </source>
</evidence>
<dbReference type="EnsemblMetazoa" id="CapteT189412">
    <property type="protein sequence ID" value="CapteP189412"/>
    <property type="gene ID" value="CapteG189412"/>
</dbReference>
<feature type="region of interest" description="Disordered" evidence="1">
    <location>
        <begin position="281"/>
        <end position="314"/>
    </location>
</feature>
<feature type="compositionally biased region" description="Basic residues" evidence="1">
    <location>
        <begin position="205"/>
        <end position="216"/>
    </location>
</feature>
<dbReference type="EMBL" id="KB293746">
    <property type="protein sequence ID" value="ELU15545.1"/>
    <property type="molecule type" value="Genomic_DNA"/>
</dbReference>
<evidence type="ECO:0000256" key="2">
    <source>
        <dbReference type="SAM" id="Phobius"/>
    </source>
</evidence>
<reference evidence="3 5" key="2">
    <citation type="journal article" date="2013" name="Nature">
        <title>Insights into bilaterian evolution from three spiralian genomes.</title>
        <authorList>
            <person name="Simakov O."/>
            <person name="Marletaz F."/>
            <person name="Cho S.J."/>
            <person name="Edsinger-Gonzales E."/>
            <person name="Havlak P."/>
            <person name="Hellsten U."/>
            <person name="Kuo D.H."/>
            <person name="Larsson T."/>
            <person name="Lv J."/>
            <person name="Arendt D."/>
            <person name="Savage R."/>
            <person name="Osoegawa K."/>
            <person name="de Jong P."/>
            <person name="Grimwood J."/>
            <person name="Chapman J.A."/>
            <person name="Shapiro H."/>
            <person name="Aerts A."/>
            <person name="Otillar R.P."/>
            <person name="Terry A.Y."/>
            <person name="Boore J.L."/>
            <person name="Grigoriev I.V."/>
            <person name="Lindberg D.R."/>
            <person name="Seaver E.C."/>
            <person name="Weisblat D.A."/>
            <person name="Putnam N.H."/>
            <person name="Rokhsar D.S."/>
        </authorList>
    </citation>
    <scope>NUCLEOTIDE SEQUENCE</scope>
    <source>
        <strain evidence="3 5">I ESC-2004</strain>
    </source>
</reference>
<feature type="region of interest" description="Disordered" evidence="1">
    <location>
        <begin position="156"/>
        <end position="247"/>
    </location>
</feature>
<organism evidence="3">
    <name type="scientific">Capitella teleta</name>
    <name type="common">Polychaete worm</name>
    <dbReference type="NCBI Taxonomy" id="283909"/>
    <lineage>
        <taxon>Eukaryota</taxon>
        <taxon>Metazoa</taxon>
        <taxon>Spiralia</taxon>
        <taxon>Lophotrochozoa</taxon>
        <taxon>Annelida</taxon>
        <taxon>Polychaeta</taxon>
        <taxon>Sedentaria</taxon>
        <taxon>Scolecida</taxon>
        <taxon>Capitellidae</taxon>
        <taxon>Capitella</taxon>
    </lineage>
</organism>